<dbReference type="STRING" id="475255.SAMN04488101_1188"/>
<name>A0A1W2EZH0_9SPHI</name>
<reference evidence="1 2" key="1">
    <citation type="submission" date="2017-04" db="EMBL/GenBank/DDBJ databases">
        <authorList>
            <person name="Afonso C.L."/>
            <person name="Miller P.J."/>
            <person name="Scott M.A."/>
            <person name="Spackman E."/>
            <person name="Goraichik I."/>
            <person name="Dimitrov K.M."/>
            <person name="Suarez D.L."/>
            <person name="Swayne D.E."/>
        </authorList>
    </citation>
    <scope>NUCLEOTIDE SEQUENCE [LARGE SCALE GENOMIC DNA]</scope>
    <source>
        <strain evidence="1 2">DSM 19625</strain>
    </source>
</reference>
<protein>
    <submittedName>
        <fullName evidence="1">Uncharacterized protein</fullName>
    </submittedName>
</protein>
<dbReference type="Proteomes" id="UP000192678">
    <property type="component" value="Unassembled WGS sequence"/>
</dbReference>
<proteinExistence type="predicted"/>
<organism evidence="1 2">
    <name type="scientific">Pedobacter nyackensis</name>
    <dbReference type="NCBI Taxonomy" id="475255"/>
    <lineage>
        <taxon>Bacteria</taxon>
        <taxon>Pseudomonadati</taxon>
        <taxon>Bacteroidota</taxon>
        <taxon>Sphingobacteriia</taxon>
        <taxon>Sphingobacteriales</taxon>
        <taxon>Sphingobacteriaceae</taxon>
        <taxon>Pedobacter</taxon>
    </lineage>
</organism>
<dbReference type="AlphaFoldDB" id="A0A1W2EZH0"/>
<evidence type="ECO:0000313" key="2">
    <source>
        <dbReference type="Proteomes" id="UP000192678"/>
    </source>
</evidence>
<keyword evidence="2" id="KW-1185">Reference proteome</keyword>
<evidence type="ECO:0000313" key="1">
    <source>
        <dbReference type="EMBL" id="SMD15060.1"/>
    </source>
</evidence>
<dbReference type="EMBL" id="FWYB01000018">
    <property type="protein sequence ID" value="SMD15060.1"/>
    <property type="molecule type" value="Genomic_DNA"/>
</dbReference>
<sequence>MTRSLMIKKVNRLHRSGGLSMLSELDRLMKKEEQRVLKTKQKALKRQFKETGGE</sequence>
<gene>
    <name evidence="1" type="ORF">SAMN04488101_1188</name>
</gene>
<accession>A0A1W2EZH0</accession>